<proteinExistence type="predicted"/>
<dbReference type="Proteomes" id="UP000276309">
    <property type="component" value="Chromosome"/>
</dbReference>
<dbReference type="KEGG" id="emar:D1013_09955"/>
<dbReference type="SUPFAM" id="SSF56524">
    <property type="entry name" value="Oxidoreductase molybdopterin-binding domain"/>
    <property type="match status" value="1"/>
</dbReference>
<dbReference type="RefSeq" id="WP_121848684.1">
    <property type="nucleotide sequence ID" value="NZ_CP032050.1"/>
</dbReference>
<dbReference type="InterPro" id="IPR036374">
    <property type="entry name" value="OxRdtase_Mopterin-bd_sf"/>
</dbReference>
<feature type="signal peptide" evidence="1">
    <location>
        <begin position="1"/>
        <end position="22"/>
    </location>
</feature>
<name>A0A3G2L5Z7_9FLAO</name>
<accession>A0A3G2L5Z7</accession>
<dbReference type="Gene3D" id="3.90.420.10">
    <property type="entry name" value="Oxidoreductase, molybdopterin-binding domain"/>
    <property type="match status" value="1"/>
</dbReference>
<organism evidence="2 3">
    <name type="scientific">Euzebyella marina</name>
    <dbReference type="NCBI Taxonomy" id="1761453"/>
    <lineage>
        <taxon>Bacteria</taxon>
        <taxon>Pseudomonadati</taxon>
        <taxon>Bacteroidota</taxon>
        <taxon>Flavobacteriia</taxon>
        <taxon>Flavobacteriales</taxon>
        <taxon>Flavobacteriaceae</taxon>
        <taxon>Euzebyella</taxon>
    </lineage>
</organism>
<evidence type="ECO:0000256" key="1">
    <source>
        <dbReference type="SAM" id="SignalP"/>
    </source>
</evidence>
<dbReference type="AlphaFoldDB" id="A0A3G2L5Z7"/>
<dbReference type="OrthoDB" id="5366082at2"/>
<sequence length="170" mass="19290">MRKSKYIFFLLLLLSIEFQLSAQTTSSFSVVGEVEQTMSFSLTDIDDFNASDIKELEILNHKGEARGTASQLKGVLVKDLLADMKLKESNPKLYSEFYFTFAAIDGYKVVFSWNEIFNSPTGDNLYLVTSRDGKSLPEMEHSILIITTTDYKTGRRHIKGLSQIIVNRVE</sequence>
<evidence type="ECO:0000313" key="2">
    <source>
        <dbReference type="EMBL" id="AYN67668.1"/>
    </source>
</evidence>
<reference evidence="2 3" key="1">
    <citation type="submission" date="2018-08" db="EMBL/GenBank/DDBJ databases">
        <title>The reduced genetic potential of extracellular carbohydrate catabolism in Euzebyella marina RN62, a Flavobacteriia bacterium isolated from the hadal water.</title>
        <authorList>
            <person name="Xue C."/>
        </authorList>
    </citation>
    <scope>NUCLEOTIDE SEQUENCE [LARGE SCALE GENOMIC DNA]</scope>
    <source>
        <strain evidence="2 3">RN62</strain>
    </source>
</reference>
<protein>
    <submittedName>
        <fullName evidence="2">Molybdopterin-binding protein</fullName>
    </submittedName>
</protein>
<keyword evidence="1" id="KW-0732">Signal</keyword>
<evidence type="ECO:0000313" key="3">
    <source>
        <dbReference type="Proteomes" id="UP000276309"/>
    </source>
</evidence>
<dbReference type="EMBL" id="CP032050">
    <property type="protein sequence ID" value="AYN67668.1"/>
    <property type="molecule type" value="Genomic_DNA"/>
</dbReference>
<keyword evidence="3" id="KW-1185">Reference proteome</keyword>
<feature type="chain" id="PRO_5018327218" evidence="1">
    <location>
        <begin position="23"/>
        <end position="170"/>
    </location>
</feature>
<gene>
    <name evidence="2" type="ORF">D1013_09955</name>
</gene>